<evidence type="ECO:0000313" key="8">
    <source>
        <dbReference type="Proteomes" id="UP001291309"/>
    </source>
</evidence>
<dbReference type="InterPro" id="IPR001650">
    <property type="entry name" value="Helicase_C-like"/>
</dbReference>
<keyword evidence="2" id="KW-0378">Hydrolase</keyword>
<feature type="region of interest" description="Disordered" evidence="5">
    <location>
        <begin position="846"/>
        <end position="930"/>
    </location>
</feature>
<comment type="caution">
    <text evidence="7">The sequence shown here is derived from an EMBL/GenBank/DDBJ whole genome shotgun (WGS) entry which is preliminary data.</text>
</comment>
<dbReference type="GO" id="GO:0004386">
    <property type="term" value="F:helicase activity"/>
    <property type="evidence" value="ECO:0007669"/>
    <property type="project" value="UniProtKB-KW"/>
</dbReference>
<keyword evidence="8" id="KW-1185">Reference proteome</keyword>
<evidence type="ECO:0000256" key="5">
    <source>
        <dbReference type="SAM" id="MobiDB-lite"/>
    </source>
</evidence>
<feature type="compositionally biased region" description="Gly residues" evidence="5">
    <location>
        <begin position="880"/>
        <end position="922"/>
    </location>
</feature>
<dbReference type="Gene3D" id="3.40.50.300">
    <property type="entry name" value="P-loop containing nucleotide triphosphate hydrolases"/>
    <property type="match status" value="2"/>
</dbReference>
<organism evidence="7 8">
    <name type="scientific">Hyalangium rubrum</name>
    <dbReference type="NCBI Taxonomy" id="3103134"/>
    <lineage>
        <taxon>Bacteria</taxon>
        <taxon>Pseudomonadati</taxon>
        <taxon>Myxococcota</taxon>
        <taxon>Myxococcia</taxon>
        <taxon>Myxococcales</taxon>
        <taxon>Cystobacterineae</taxon>
        <taxon>Archangiaceae</taxon>
        <taxon>Hyalangium</taxon>
    </lineage>
</organism>
<dbReference type="Proteomes" id="UP001291309">
    <property type="component" value="Unassembled WGS sequence"/>
</dbReference>
<keyword evidence="1" id="KW-0547">Nucleotide-binding</keyword>
<gene>
    <name evidence="7" type="ORF">SYV04_01105</name>
</gene>
<keyword evidence="3 7" id="KW-0347">Helicase</keyword>
<keyword evidence="4" id="KW-0067">ATP-binding</keyword>
<dbReference type="InterPro" id="IPR027417">
    <property type="entry name" value="P-loop_NTPase"/>
</dbReference>
<reference evidence="7 8" key="1">
    <citation type="submission" date="2023-12" db="EMBL/GenBank/DDBJ databases">
        <title>the genome sequence of Hyalangium sp. s54d21.</title>
        <authorList>
            <person name="Zhang X."/>
        </authorList>
    </citation>
    <scope>NUCLEOTIDE SEQUENCE [LARGE SCALE GENOMIC DNA]</scope>
    <source>
        <strain evidence="8">s54d21</strain>
    </source>
</reference>
<evidence type="ECO:0000313" key="7">
    <source>
        <dbReference type="EMBL" id="MDY7224953.1"/>
    </source>
</evidence>
<sequence length="930" mass="102728">MRTPTDRFLPPDHDAFVSAEPATGRVIVIAPTRAACETIELAIGLRLETYLEKHHGPRLRELARAGKGFGIVAGTGTGKTLAIRLIAEEIVGTPLRVGVVNREREATPETPTWNVIIVTTGIARRWFQNGDILPHDTLIIDEIHQTSAELELCLALGKRVGCRFIWLSATVDPTLYARYLNSADVLEVQAFDPKKVATVVVERRAPLAFLDEAFLRAVEEDQRGVGIFLPTRAAVEQVASHVRNHWSGINAAYYHGGEPIRAIRPFLEGTEPKPFLLAMTAAGQSALNVQGLDTVVIDDTRFANLVERGRNVLTRVHLGSNELLQMAGRVHGRVEGGRVFILSDRVIDFFSLRPTEPEFQLAGDSERVALTAAALGVRADALDLPVPLDRIAYRRVLQRLQDRNIVDAQGKLSQYGRAVEALPVERAWAELIVNGEDALLPFLSVCSAIESLHRMTREERDLEGVLVPGSDHLTAYNLYADAYREAGYIGEVYGLPRHLFQPEKMARWAEQRGVLVKAVEDAALAMASVYRSVGVSLPSRMPFAGDRVHRRFADLLARFMPFDLVIDEQTSWGDQARVSKTSVCGSFGAVAGSLRYFADRYGNTNAAIEGTQIPLDMLRKYARRREPELSYDTWHASLVLDWSVEHSGFELERELEVLRAWESELADRARRMLAEALARGDAQHAAVRRNQPAIDEVRELWRRSGGRTAKLGVPELTARYEARLEGVSSMDEFHARPLDLDLETLVPPETREALLALPGVVSIREQEVELGYEVEQEPGEKAVGVVRLHLPEKLARTLVEEELPVFDRPVRFMVGRGRRGALRADTLLELQELLDMPWMPEELEAARDDRRRSESGRPAVRYAQHDSRPVSPAPRRPGRHGAGASGGRPGGSPGGGGRRGAGGGGKGHGSASGRGGRPGAGRGTRRPKRR</sequence>
<evidence type="ECO:0000256" key="1">
    <source>
        <dbReference type="ARBA" id="ARBA00022741"/>
    </source>
</evidence>
<dbReference type="PANTHER" id="PTHR18934">
    <property type="entry name" value="ATP-DEPENDENT RNA HELICASE"/>
    <property type="match status" value="1"/>
</dbReference>
<evidence type="ECO:0000256" key="4">
    <source>
        <dbReference type="ARBA" id="ARBA00022840"/>
    </source>
</evidence>
<evidence type="ECO:0000256" key="2">
    <source>
        <dbReference type="ARBA" id="ARBA00022801"/>
    </source>
</evidence>
<proteinExistence type="predicted"/>
<name>A0ABU5GWS5_9BACT</name>
<evidence type="ECO:0000256" key="3">
    <source>
        <dbReference type="ARBA" id="ARBA00022806"/>
    </source>
</evidence>
<protein>
    <submittedName>
        <fullName evidence="7">DEAD/DEAH box helicase</fullName>
    </submittedName>
</protein>
<feature type="compositionally biased region" description="Basic and acidic residues" evidence="5">
    <location>
        <begin position="846"/>
        <end position="855"/>
    </location>
</feature>
<dbReference type="PANTHER" id="PTHR18934:SF91">
    <property type="entry name" value="PRE-MRNA-SPLICING FACTOR ATP-DEPENDENT RNA HELICASE PRP16"/>
    <property type="match status" value="1"/>
</dbReference>
<feature type="domain" description="Helicase C-terminal" evidence="6">
    <location>
        <begin position="236"/>
        <end position="335"/>
    </location>
</feature>
<dbReference type="EMBL" id="JAXIVS010000001">
    <property type="protein sequence ID" value="MDY7224953.1"/>
    <property type="molecule type" value="Genomic_DNA"/>
</dbReference>
<accession>A0ABU5GWS5</accession>
<dbReference type="SMART" id="SM00490">
    <property type="entry name" value="HELICc"/>
    <property type="match status" value="1"/>
</dbReference>
<dbReference type="SUPFAM" id="SSF52540">
    <property type="entry name" value="P-loop containing nucleoside triphosphate hydrolases"/>
    <property type="match status" value="1"/>
</dbReference>
<dbReference type="RefSeq" id="WP_321543679.1">
    <property type="nucleotide sequence ID" value="NZ_JAXIVS010000001.1"/>
</dbReference>
<evidence type="ECO:0000259" key="6">
    <source>
        <dbReference type="SMART" id="SM00490"/>
    </source>
</evidence>